<evidence type="ECO:0000313" key="2">
    <source>
        <dbReference type="Proteomes" id="UP001341840"/>
    </source>
</evidence>
<evidence type="ECO:0000313" key="1">
    <source>
        <dbReference type="EMBL" id="MED6211141.1"/>
    </source>
</evidence>
<keyword evidence="2" id="KW-1185">Reference proteome</keyword>
<comment type="caution">
    <text evidence="1">The sequence shown here is derived from an EMBL/GenBank/DDBJ whole genome shotgun (WGS) entry which is preliminary data.</text>
</comment>
<gene>
    <name evidence="1" type="ORF">PIB30_070794</name>
</gene>
<name>A0ABU6YML4_9FABA</name>
<proteinExistence type="predicted"/>
<accession>A0ABU6YML4</accession>
<organism evidence="1 2">
    <name type="scientific">Stylosanthes scabra</name>
    <dbReference type="NCBI Taxonomy" id="79078"/>
    <lineage>
        <taxon>Eukaryota</taxon>
        <taxon>Viridiplantae</taxon>
        <taxon>Streptophyta</taxon>
        <taxon>Embryophyta</taxon>
        <taxon>Tracheophyta</taxon>
        <taxon>Spermatophyta</taxon>
        <taxon>Magnoliopsida</taxon>
        <taxon>eudicotyledons</taxon>
        <taxon>Gunneridae</taxon>
        <taxon>Pentapetalae</taxon>
        <taxon>rosids</taxon>
        <taxon>fabids</taxon>
        <taxon>Fabales</taxon>
        <taxon>Fabaceae</taxon>
        <taxon>Papilionoideae</taxon>
        <taxon>50 kb inversion clade</taxon>
        <taxon>dalbergioids sensu lato</taxon>
        <taxon>Dalbergieae</taxon>
        <taxon>Pterocarpus clade</taxon>
        <taxon>Stylosanthes</taxon>
    </lineage>
</organism>
<dbReference type="Proteomes" id="UP001341840">
    <property type="component" value="Unassembled WGS sequence"/>
</dbReference>
<dbReference type="EMBL" id="JASCZI010242460">
    <property type="protein sequence ID" value="MED6211141.1"/>
    <property type="molecule type" value="Genomic_DNA"/>
</dbReference>
<protein>
    <submittedName>
        <fullName evidence="1">Uncharacterized protein</fullName>
    </submittedName>
</protein>
<reference evidence="1 2" key="1">
    <citation type="journal article" date="2023" name="Plants (Basel)">
        <title>Bridging the Gap: Combining Genomics and Transcriptomics Approaches to Understand Stylosanthes scabra, an Orphan Legume from the Brazilian Caatinga.</title>
        <authorList>
            <person name="Ferreira-Neto J.R.C."/>
            <person name="da Silva M.D."/>
            <person name="Binneck E."/>
            <person name="de Melo N.F."/>
            <person name="da Silva R.H."/>
            <person name="de Melo A.L.T.M."/>
            <person name="Pandolfi V."/>
            <person name="Bustamante F.O."/>
            <person name="Brasileiro-Vidal A.C."/>
            <person name="Benko-Iseppon A.M."/>
        </authorList>
    </citation>
    <scope>NUCLEOTIDE SEQUENCE [LARGE SCALE GENOMIC DNA]</scope>
    <source>
        <tissue evidence="1">Leaves</tissue>
    </source>
</reference>
<sequence length="181" mass="21007">MRLHTEEDVRRYVRAHIFCLFGSLIFPDKSTTKGRRKDAGLQVGFSHFAPPHLLPRHHLPLLLSGLRSSLRSRPHSHYPVLLTLFVSPRLNKKHPQRRPQPLAQTQRTTQWTARVLDYGVNTETSAACLPHSQRALCRTGHIPQYMHRYRYKTLCNLFKVWASMLWHRPDLSSSNVMVLGT</sequence>